<dbReference type="RefSeq" id="WP_014418727.1">
    <property type="nucleotide sequence ID" value="NZ_AP024501.1"/>
</dbReference>
<evidence type="ECO:0000256" key="1">
    <source>
        <dbReference type="SAM" id="SignalP"/>
    </source>
</evidence>
<evidence type="ECO:0008006" key="4">
    <source>
        <dbReference type="Google" id="ProtNLM"/>
    </source>
</evidence>
<dbReference type="EMBL" id="CP063687">
    <property type="protein sequence ID" value="QOY27688.1"/>
    <property type="molecule type" value="Genomic_DNA"/>
</dbReference>
<dbReference type="KEGG" id="bmp:NG74_02968"/>
<evidence type="ECO:0000313" key="2">
    <source>
        <dbReference type="EMBL" id="QOY27688.1"/>
    </source>
</evidence>
<proteinExistence type="predicted"/>
<keyword evidence="1" id="KW-0732">Signal</keyword>
<feature type="chain" id="PRO_5041050864" description="DUF3139 domain-containing protein" evidence="1">
    <location>
        <begin position="27"/>
        <end position="106"/>
    </location>
</feature>
<evidence type="ECO:0000313" key="3">
    <source>
        <dbReference type="Proteomes" id="UP000587477"/>
    </source>
</evidence>
<feature type="signal peptide" evidence="1">
    <location>
        <begin position="1"/>
        <end position="26"/>
    </location>
</feature>
<sequence length="106" mass="11824">MKKKIYLILSLSAALALFLTALPALSPVIFTSASEKGAIRHDIYKKGYPYQSYFAILQKEEDGGEAGNLYYVNWFNWKDETGQTPHVCYSKKSSEGEYKVSCGTGP</sequence>
<name>A0A1D9PP51_BACVE</name>
<organism evidence="2 3">
    <name type="scientific">Bacillus velezensis</name>
    <dbReference type="NCBI Taxonomy" id="492670"/>
    <lineage>
        <taxon>Bacteria</taxon>
        <taxon>Bacillati</taxon>
        <taxon>Bacillota</taxon>
        <taxon>Bacilli</taxon>
        <taxon>Bacillales</taxon>
        <taxon>Bacillaceae</taxon>
        <taxon>Bacillus</taxon>
        <taxon>Bacillus amyloliquefaciens group</taxon>
    </lineage>
</organism>
<reference evidence="3" key="1">
    <citation type="submission" date="2020-10" db="EMBL/GenBank/DDBJ databases">
        <title>Complete genome sequence of Bacillus velezensis NST6.</title>
        <authorList>
            <person name="Choi J."/>
        </authorList>
    </citation>
    <scope>NUCLEOTIDE SEQUENCE [LARGE SCALE GENOMIC DNA]</scope>
    <source>
        <strain evidence="3">NST6</strain>
    </source>
</reference>
<accession>A0A1D9PP51</accession>
<dbReference type="Proteomes" id="UP000587477">
    <property type="component" value="Chromosome"/>
</dbReference>
<protein>
    <recommendedName>
        <fullName evidence="4">DUF3139 domain-containing protein</fullName>
    </recommendedName>
</protein>
<dbReference type="AlphaFoldDB" id="A0A1D9PP51"/>
<gene>
    <name evidence="2" type="ORF">BACVE_002702</name>
</gene>
<accession>A0A2D3DRB8</accession>